<comment type="subcellular location">
    <subcellularLocation>
        <location evidence="6">Cytoplasm</location>
    </subcellularLocation>
</comment>
<dbReference type="VEuPathDB" id="TriTrypDB:ADEAN_000065500"/>
<dbReference type="Gene3D" id="3.90.70.80">
    <property type="match status" value="1"/>
</dbReference>
<dbReference type="GO" id="GO:0008270">
    <property type="term" value="F:zinc ion binding"/>
    <property type="evidence" value="ECO:0007669"/>
    <property type="project" value="UniProtKB-KW"/>
</dbReference>
<evidence type="ECO:0000259" key="7">
    <source>
        <dbReference type="PROSITE" id="PS50802"/>
    </source>
</evidence>
<dbReference type="Pfam" id="PF02338">
    <property type="entry name" value="OTU"/>
    <property type="match status" value="1"/>
</dbReference>
<sequence>MLKLRLRTPGSQAPQTLEVDETSPLILLLTEIENLTNIPQPKIKLLTGFPPKPLAINPEATLKECNIRNNDMIIVQEGEATVVEAAHTGKKYVPPVGDKFHFTRRVCPADNSCLFHACAYVLHDKSRSDGPLMRQKCLEAILSKPDMFNETTLGMSAKSYATIMANPNNWGGGIELEILSMLYETEIFALDLQSSTIQKFGTDRDYSVRAFLVYTGNHYDCIAMNPNYNSVESDDVVLFNTRDDVVLRRAVQFVKDGAVTEKKK</sequence>
<evidence type="ECO:0000256" key="5">
    <source>
        <dbReference type="ARBA" id="ARBA00022807"/>
    </source>
</evidence>
<evidence type="ECO:0000256" key="3">
    <source>
        <dbReference type="ARBA" id="ARBA00022786"/>
    </source>
</evidence>
<evidence type="ECO:0000313" key="8">
    <source>
        <dbReference type="EMBL" id="CAD2213218.1"/>
    </source>
</evidence>
<dbReference type="GO" id="GO:0036503">
    <property type="term" value="P:ERAD pathway"/>
    <property type="evidence" value="ECO:0007669"/>
    <property type="project" value="TreeGrafter"/>
</dbReference>
<comment type="function">
    <text evidence="6">Hydrolase that can remove conjugated ubiquitin from proteins and may therefore play an important regulatory role at the level of protein turnover by preventing degradation.</text>
</comment>
<evidence type="ECO:0000256" key="1">
    <source>
        <dbReference type="ARBA" id="ARBA00000707"/>
    </source>
</evidence>
<keyword evidence="9" id="KW-1185">Reference proteome</keyword>
<keyword evidence="2 8" id="KW-0645">Protease</keyword>
<evidence type="ECO:0000313" key="9">
    <source>
        <dbReference type="Proteomes" id="UP000515908"/>
    </source>
</evidence>
<gene>
    <name evidence="8" type="ORF">ADEAN_000065500</name>
</gene>
<dbReference type="CDD" id="cd22745">
    <property type="entry name" value="OTU_OTU1"/>
    <property type="match status" value="1"/>
</dbReference>
<dbReference type="GO" id="GO:0005829">
    <property type="term" value="C:cytosol"/>
    <property type="evidence" value="ECO:0007669"/>
    <property type="project" value="TreeGrafter"/>
</dbReference>
<dbReference type="SUPFAM" id="SSF54236">
    <property type="entry name" value="Ubiquitin-like"/>
    <property type="match status" value="1"/>
</dbReference>
<dbReference type="GO" id="GO:0005634">
    <property type="term" value="C:nucleus"/>
    <property type="evidence" value="ECO:0007669"/>
    <property type="project" value="TreeGrafter"/>
</dbReference>
<dbReference type="InterPro" id="IPR029071">
    <property type="entry name" value="Ubiquitin-like_domsf"/>
</dbReference>
<evidence type="ECO:0000256" key="6">
    <source>
        <dbReference type="RuleBase" id="RU367104"/>
    </source>
</evidence>
<dbReference type="Gene3D" id="3.10.20.90">
    <property type="entry name" value="Phosphatidylinositol 3-kinase Catalytic Subunit, Chain A, domain 1"/>
    <property type="match status" value="1"/>
</dbReference>
<dbReference type="CDD" id="cd17059">
    <property type="entry name" value="Ubl_OTU1"/>
    <property type="match status" value="1"/>
</dbReference>
<dbReference type="PANTHER" id="PTHR13312">
    <property type="entry name" value="HIV-INDUCED PROTEIN-7-LIKE PROTEASE"/>
    <property type="match status" value="1"/>
</dbReference>
<dbReference type="AlphaFoldDB" id="A0A7G2C0A8"/>
<reference evidence="8 9" key="1">
    <citation type="submission" date="2020-08" db="EMBL/GenBank/DDBJ databases">
        <authorList>
            <person name="Newling K."/>
            <person name="Davey J."/>
            <person name="Forrester S."/>
        </authorList>
    </citation>
    <scope>NUCLEOTIDE SEQUENCE [LARGE SCALE GENOMIC DNA]</scope>
    <source>
        <strain evidence="9">Crithidia deanei Carvalho (ATCC PRA-265)</strain>
    </source>
</reference>
<dbReference type="Pfam" id="PF21403">
    <property type="entry name" value="OTU1_UBXL"/>
    <property type="match status" value="1"/>
</dbReference>
<dbReference type="GO" id="GO:0030968">
    <property type="term" value="P:endoplasmic reticulum unfolded protein response"/>
    <property type="evidence" value="ECO:0007669"/>
    <property type="project" value="TreeGrafter"/>
</dbReference>
<dbReference type="PANTHER" id="PTHR13312:SF0">
    <property type="entry name" value="UBIQUITIN THIOESTERASE OTU1"/>
    <property type="match status" value="1"/>
</dbReference>
<evidence type="ECO:0000256" key="4">
    <source>
        <dbReference type="ARBA" id="ARBA00022801"/>
    </source>
</evidence>
<accession>A0A7G2C0A8</accession>
<dbReference type="PROSITE" id="PS50802">
    <property type="entry name" value="OTU"/>
    <property type="match status" value="1"/>
</dbReference>
<comment type="catalytic activity">
    <reaction evidence="1 6">
        <text>Thiol-dependent hydrolysis of ester, thioester, amide, peptide and isopeptide bonds formed by the C-terminal Gly of ubiquitin (a 76-residue protein attached to proteins as an intracellular targeting signal).</text>
        <dbReference type="EC" id="3.4.19.12"/>
    </reaction>
</comment>
<keyword evidence="4 6" id="KW-0378">Hydrolase</keyword>
<keyword evidence="3 6" id="KW-0833">Ubl conjugation pathway</keyword>
<dbReference type="Proteomes" id="UP000515908">
    <property type="component" value="Chromosome 01"/>
</dbReference>
<keyword evidence="5 6" id="KW-0788">Thiol protease</keyword>
<name>A0A7G2C0A8_9TRYP</name>
<feature type="domain" description="OTU" evidence="7">
    <location>
        <begin position="102"/>
        <end position="225"/>
    </location>
</feature>
<dbReference type="EC" id="3.4.19.12" evidence="6"/>
<protein>
    <recommendedName>
        <fullName evidence="6">Ubiquitin thioesterase OTU</fullName>
        <ecNumber evidence="6">3.4.19.12</ecNumber>
    </recommendedName>
</protein>
<dbReference type="SUPFAM" id="SSF54001">
    <property type="entry name" value="Cysteine proteinases"/>
    <property type="match status" value="1"/>
</dbReference>
<dbReference type="InterPro" id="IPR048857">
    <property type="entry name" value="OTU1_Ubl"/>
</dbReference>
<dbReference type="InterPro" id="IPR003323">
    <property type="entry name" value="OTU_dom"/>
</dbReference>
<proteinExistence type="predicted"/>
<dbReference type="InterPro" id="IPR038765">
    <property type="entry name" value="Papain-like_cys_pep_sf"/>
</dbReference>
<dbReference type="GO" id="GO:0004843">
    <property type="term" value="F:cysteine-type deubiquitinase activity"/>
    <property type="evidence" value="ECO:0007669"/>
    <property type="project" value="UniProtKB-UniRule"/>
</dbReference>
<organism evidence="8 9">
    <name type="scientific">Angomonas deanei</name>
    <dbReference type="NCBI Taxonomy" id="59799"/>
    <lineage>
        <taxon>Eukaryota</taxon>
        <taxon>Discoba</taxon>
        <taxon>Euglenozoa</taxon>
        <taxon>Kinetoplastea</taxon>
        <taxon>Metakinetoplastina</taxon>
        <taxon>Trypanosomatida</taxon>
        <taxon>Trypanosomatidae</taxon>
        <taxon>Strigomonadinae</taxon>
        <taxon>Angomonas</taxon>
    </lineage>
</organism>
<evidence type="ECO:0000256" key="2">
    <source>
        <dbReference type="ARBA" id="ARBA00022670"/>
    </source>
</evidence>
<dbReference type="EMBL" id="LR877145">
    <property type="protein sequence ID" value="CAD2213218.1"/>
    <property type="molecule type" value="Genomic_DNA"/>
</dbReference>
<keyword evidence="6" id="KW-0963">Cytoplasm</keyword>
<dbReference type="GO" id="GO:0016579">
    <property type="term" value="P:protein deubiquitination"/>
    <property type="evidence" value="ECO:0007669"/>
    <property type="project" value="TreeGrafter"/>
</dbReference>